<comment type="similarity">
    <text evidence="2">Belongs to the sulfotransferase 3 family.</text>
</comment>
<evidence type="ECO:0000313" key="11">
    <source>
        <dbReference type="EMBL" id="KAF7250730.1"/>
    </source>
</evidence>
<evidence type="ECO:0000256" key="10">
    <source>
        <dbReference type="ARBA" id="ARBA00023180"/>
    </source>
</evidence>
<evidence type="ECO:0000256" key="6">
    <source>
        <dbReference type="ARBA" id="ARBA00022989"/>
    </source>
</evidence>
<dbReference type="InterPro" id="IPR027417">
    <property type="entry name" value="P-loop_NTPase"/>
</dbReference>
<evidence type="ECO:0000256" key="7">
    <source>
        <dbReference type="ARBA" id="ARBA00023034"/>
    </source>
</evidence>
<evidence type="ECO:0000256" key="1">
    <source>
        <dbReference type="ARBA" id="ARBA00004323"/>
    </source>
</evidence>
<dbReference type="FunFam" id="3.40.50.300:FF:001418">
    <property type="entry name" value="Heparan sulfate 2-o-sulfotransferase"/>
    <property type="match status" value="1"/>
</dbReference>
<dbReference type="Proteomes" id="UP000822476">
    <property type="component" value="Unassembled WGS sequence"/>
</dbReference>
<reference evidence="11" key="1">
    <citation type="submission" date="2019-07" db="EMBL/GenBank/DDBJ databases">
        <title>Annotation for the trematode Paragonimus miyazaki's.</title>
        <authorList>
            <person name="Choi Y.-J."/>
        </authorList>
    </citation>
    <scope>NUCLEOTIDE SEQUENCE</scope>
    <source>
        <strain evidence="11">Japan</strain>
    </source>
</reference>
<keyword evidence="5" id="KW-0735">Signal-anchor</keyword>
<dbReference type="PANTHER" id="PTHR12129">
    <property type="entry name" value="HEPARAN SULFATE 2-O-SULFOTRANSFERASE"/>
    <property type="match status" value="1"/>
</dbReference>
<evidence type="ECO:0000256" key="8">
    <source>
        <dbReference type="ARBA" id="ARBA00023136"/>
    </source>
</evidence>
<dbReference type="SUPFAM" id="SSF52540">
    <property type="entry name" value="P-loop containing nucleoside triphosphate hydrolases"/>
    <property type="match status" value="1"/>
</dbReference>
<comment type="caution">
    <text evidence="11">The sequence shown here is derived from an EMBL/GenBank/DDBJ whole genome shotgun (WGS) entry which is preliminary data.</text>
</comment>
<dbReference type="GO" id="GO:0004394">
    <property type="term" value="F:heparan sulfate 2-sulfotransferase activity"/>
    <property type="evidence" value="ECO:0007669"/>
    <property type="project" value="TreeGrafter"/>
</dbReference>
<dbReference type="InterPro" id="IPR007734">
    <property type="entry name" value="Heparan_SO4_2-O-STrfase"/>
</dbReference>
<sequence length="358" mass="41849">MRPTYITLFAFTLIFFLYFVQMRLNNSFGVTSQYPTDPGCFASASSNLYGNSNYSSGFEPQLIVYNRIPKTGGTALVHLIYHLHKQNNVAITLLNISQNGFYLNLFNRMLLVRNISNRLHLRPLMLHGHFAYLNFPQFASHLKPIYMNMIRDPLERLVSYYYFLRFGDDYRPHLVRRRMSNPSDQMQTFDDCVQTGGLDCHPNDLWVQVPFFCGHASYCRIPGNPVAVRAAKHRVTEDYLLVGLTEAFDEFVILLEKLLPRFFSGSSDLIRRTHGWRMRRTRYKPPISEKVKSLFHSNPVWQAEQEFYEFVRAEFWNIRNSLLQGSTVVLNGSVFNGTPVVWNKQRIFFTRTRPLPNE</sequence>
<evidence type="ECO:0008006" key="13">
    <source>
        <dbReference type="Google" id="ProtNLM"/>
    </source>
</evidence>
<gene>
    <name evidence="11" type="ORF">EG68_11480</name>
</gene>
<organism evidence="11 12">
    <name type="scientific">Paragonimus skrjabini miyazakii</name>
    <dbReference type="NCBI Taxonomy" id="59628"/>
    <lineage>
        <taxon>Eukaryota</taxon>
        <taxon>Metazoa</taxon>
        <taxon>Spiralia</taxon>
        <taxon>Lophotrochozoa</taxon>
        <taxon>Platyhelminthes</taxon>
        <taxon>Trematoda</taxon>
        <taxon>Digenea</taxon>
        <taxon>Plagiorchiida</taxon>
        <taxon>Troglotremata</taxon>
        <taxon>Troglotrematidae</taxon>
        <taxon>Paragonimus</taxon>
    </lineage>
</organism>
<keyword evidence="6" id="KW-1133">Transmembrane helix</keyword>
<keyword evidence="3" id="KW-0808">Transferase</keyword>
<dbReference type="AlphaFoldDB" id="A0A8S9YMH7"/>
<dbReference type="GO" id="GO:0009101">
    <property type="term" value="P:glycoprotein biosynthetic process"/>
    <property type="evidence" value="ECO:0007669"/>
    <property type="project" value="UniProtKB-ARBA"/>
</dbReference>
<dbReference type="Gene3D" id="3.40.50.300">
    <property type="entry name" value="P-loop containing nucleotide triphosphate hydrolases"/>
    <property type="match status" value="1"/>
</dbReference>
<keyword evidence="4" id="KW-0812">Transmembrane</keyword>
<dbReference type="Pfam" id="PF03567">
    <property type="entry name" value="Sulfotransfer_2"/>
    <property type="match status" value="1"/>
</dbReference>
<protein>
    <recommendedName>
        <fullName evidence="13">Heparin sulfate O-sulfotransferase</fullName>
    </recommendedName>
</protein>
<dbReference type="EMBL" id="JTDE01005168">
    <property type="protein sequence ID" value="KAF7250730.1"/>
    <property type="molecule type" value="Genomic_DNA"/>
</dbReference>
<keyword evidence="8" id="KW-0472">Membrane</keyword>
<keyword evidence="12" id="KW-1185">Reference proteome</keyword>
<keyword evidence="9" id="KW-1015">Disulfide bond</keyword>
<dbReference type="InterPro" id="IPR005331">
    <property type="entry name" value="Sulfotransferase"/>
</dbReference>
<evidence type="ECO:0000256" key="2">
    <source>
        <dbReference type="ARBA" id="ARBA00010569"/>
    </source>
</evidence>
<evidence type="ECO:0000313" key="12">
    <source>
        <dbReference type="Proteomes" id="UP000822476"/>
    </source>
</evidence>
<comment type="subcellular location">
    <subcellularLocation>
        <location evidence="1">Golgi apparatus membrane</location>
        <topology evidence="1">Single-pass type II membrane protein</topology>
    </subcellularLocation>
</comment>
<proteinExistence type="inferred from homology"/>
<keyword evidence="10" id="KW-0325">Glycoprotein</keyword>
<name>A0A8S9YMH7_9TREM</name>
<evidence type="ECO:0000256" key="9">
    <source>
        <dbReference type="ARBA" id="ARBA00023157"/>
    </source>
</evidence>
<keyword evidence="7" id="KW-0333">Golgi apparatus</keyword>
<dbReference type="PANTHER" id="PTHR12129:SF17">
    <property type="entry name" value="HEPARAN SULFATE 2-O-SULFOTRANSFERASE 1"/>
    <property type="match status" value="1"/>
</dbReference>
<dbReference type="GO" id="GO:0000139">
    <property type="term" value="C:Golgi membrane"/>
    <property type="evidence" value="ECO:0007669"/>
    <property type="project" value="UniProtKB-SubCell"/>
</dbReference>
<accession>A0A8S9YMH7</accession>
<evidence type="ECO:0000256" key="3">
    <source>
        <dbReference type="ARBA" id="ARBA00022679"/>
    </source>
</evidence>
<evidence type="ECO:0000256" key="4">
    <source>
        <dbReference type="ARBA" id="ARBA00022692"/>
    </source>
</evidence>
<evidence type="ECO:0000256" key="5">
    <source>
        <dbReference type="ARBA" id="ARBA00022968"/>
    </source>
</evidence>
<dbReference type="OrthoDB" id="10019582at2759"/>